<evidence type="ECO:0000256" key="5">
    <source>
        <dbReference type="ARBA" id="ARBA00022679"/>
    </source>
</evidence>
<dbReference type="PANTHER" id="PTHR12646">
    <property type="entry name" value="NOT56 - RELATED"/>
    <property type="match status" value="1"/>
</dbReference>
<accession>E3LRP4</accession>
<feature type="transmembrane region" description="Helical" evidence="13">
    <location>
        <begin position="128"/>
        <end position="152"/>
    </location>
</feature>
<feature type="compositionally biased region" description="Low complexity" evidence="12">
    <location>
        <begin position="619"/>
        <end position="629"/>
    </location>
</feature>
<feature type="transmembrane region" description="Helical" evidence="13">
    <location>
        <begin position="173"/>
        <end position="199"/>
    </location>
</feature>
<name>E3LRP4_CAERE</name>
<dbReference type="InterPro" id="IPR007873">
    <property type="entry name" value="Glycosyltransferase_ALG3"/>
</dbReference>
<keyword evidence="6 13" id="KW-0812">Transmembrane</keyword>
<dbReference type="EMBL" id="DS268413">
    <property type="protein sequence ID" value="EFP07705.1"/>
    <property type="molecule type" value="Genomic_DNA"/>
</dbReference>
<dbReference type="STRING" id="31234.E3LRP4"/>
<evidence type="ECO:0000256" key="7">
    <source>
        <dbReference type="ARBA" id="ARBA00022824"/>
    </source>
</evidence>
<evidence type="ECO:0000313" key="14">
    <source>
        <dbReference type="EMBL" id="EFP07705.1"/>
    </source>
</evidence>
<proteinExistence type="predicted"/>
<dbReference type="PANTHER" id="PTHR12646:SF0">
    <property type="entry name" value="DOL-P-MAN:MAN(5)GLCNAC(2)-PP-DOL ALPHA-1,3-MANNOSYLTRANSFERASE"/>
    <property type="match status" value="1"/>
</dbReference>
<evidence type="ECO:0000313" key="15">
    <source>
        <dbReference type="Proteomes" id="UP000008281"/>
    </source>
</evidence>
<dbReference type="OrthoDB" id="20028at2759"/>
<evidence type="ECO:0000256" key="13">
    <source>
        <dbReference type="SAM" id="Phobius"/>
    </source>
</evidence>
<feature type="transmembrane region" description="Helical" evidence="13">
    <location>
        <begin position="270"/>
        <end position="289"/>
    </location>
</feature>
<comment type="subcellular location">
    <subcellularLocation>
        <location evidence="1">Endoplasmic reticulum membrane</location>
        <topology evidence="1">Multi-pass membrane protein</topology>
    </subcellularLocation>
</comment>
<feature type="transmembrane region" description="Helical" evidence="13">
    <location>
        <begin position="211"/>
        <end position="230"/>
    </location>
</feature>
<keyword evidence="9 13" id="KW-0472">Membrane</keyword>
<feature type="transmembrane region" description="Helical" evidence="13">
    <location>
        <begin position="106"/>
        <end position="122"/>
    </location>
</feature>
<dbReference type="InParanoid" id="E3LRP4"/>
<evidence type="ECO:0000256" key="1">
    <source>
        <dbReference type="ARBA" id="ARBA00004477"/>
    </source>
</evidence>
<comment type="catalytic activity">
    <reaction evidence="10">
        <text>an alpha-D-Man-(1-&gt;2)-alpha-D-Man-(1-&gt;2)-alpha-D-Man-(1-&gt;3)-[alpha-D-Man-(1-&gt;6)]-beta-D-Man-(1-&gt;4)-beta-D-GlcNAc-(1-&gt;4)-alpha-D-GlcNAc-diphospho-di-trans,poly-cis-dolichol + a di-trans,poly-cis-dolichyl beta-D-mannosyl phosphate = an alpha-D-Man-(1-&gt;2)-alpha-D-Man-(1-&gt;2)-alpha-D-Man-(1-&gt;3)-[alpha-D-Man-(1-&gt;3)-alpha-D-Man-(1-&gt;6)]-beta-D-Man-(1-&gt;4)-beta-D-GlcNAc-(1-&gt;4)-alpha-D-GlcNAc-diphospho-di-trans,poly-cis-dolichol + a di-trans,poly-cis-dolichyl phosphate + H(+)</text>
        <dbReference type="Rhea" id="RHEA:29527"/>
        <dbReference type="Rhea" id="RHEA-COMP:19498"/>
        <dbReference type="Rhea" id="RHEA-COMP:19501"/>
        <dbReference type="Rhea" id="RHEA-COMP:19516"/>
        <dbReference type="Rhea" id="RHEA-COMP:19517"/>
        <dbReference type="ChEBI" id="CHEBI:15378"/>
        <dbReference type="ChEBI" id="CHEBI:57683"/>
        <dbReference type="ChEBI" id="CHEBI:58211"/>
        <dbReference type="ChEBI" id="CHEBI:132515"/>
        <dbReference type="ChEBI" id="CHEBI:132516"/>
        <dbReference type="EC" id="2.4.1.258"/>
    </reaction>
    <physiologicalReaction direction="left-to-right" evidence="10">
        <dbReference type="Rhea" id="RHEA:29528"/>
    </physiologicalReaction>
</comment>
<evidence type="ECO:0000256" key="8">
    <source>
        <dbReference type="ARBA" id="ARBA00022989"/>
    </source>
</evidence>
<feature type="region of interest" description="Disordered" evidence="12">
    <location>
        <begin position="565"/>
        <end position="710"/>
    </location>
</feature>
<sequence length="725" mass="84850">MRELVSRILLGLFSANELGFNAVAAILMIIEACLSHIVILKVKYTEIDWSTYMQQVECYVNKGIMNYTEIGGDTGPIVYPAGHLFLYRILYFLTSSGRNIRLAQHLFQAFYLFNVFMVFRILQKTMRIPPIVLFLVTVTGYRIHSIFMLRLFNDPLAMMLFYVAMDRFLDRKWLVGCVFYSVAVSIKMNVLLFAPALFFTLILNNTFQHTLGYLAVCGLIQLYVGGIFLFHDWKSYIQRSFDLGRVFMFKWTVNWRFLPEELFLDKRFHIALLVGHITVLGLFAYYMWFRRLNGLPASLHIRVFQGIHTRTGPLETYYAFCTANLIGIAFSRSLHYQFYSWYFHQLPFLLFCDYPEVDSISKIPWKQFFWKVPLLLAIELCWNVYPSTWWSSALLHVCHIIIFWHLISTRPQLPMDFVSKHTKDTIRRNQEMMKETLEEYSNVVPSRDFEIYDSEEEAERAFAEQNIREKEREKTEELLQKTRKEPKEVKTRDQLDQEFERYYDEETKTLREDYKVYVRRDCSDDGEMQIADLLPNIDRSKLKIPERVQAIYMRALMIQEMVESDSQSGSECGSAVVSESESENQEVSTETDESDECTEVDDSENESLISEESEDENVSEISGMKSSSEGIKKKKKRNSGSSVEAEDDDEQEEEESKEENSGKGEEEGSKGREEVKEEEEETSEKQIKQELNHSSIPTGDFQKISENTNGIRRRVRFVSQEKLLV</sequence>
<evidence type="ECO:0000256" key="4">
    <source>
        <dbReference type="ARBA" id="ARBA00022676"/>
    </source>
</evidence>
<dbReference type="Proteomes" id="UP000008281">
    <property type="component" value="Unassembled WGS sequence"/>
</dbReference>
<gene>
    <name evidence="14" type="ORF">CRE_26094</name>
</gene>
<evidence type="ECO:0000256" key="11">
    <source>
        <dbReference type="SAM" id="Coils"/>
    </source>
</evidence>
<comment type="pathway">
    <text evidence="2">Protein modification; protein glycosylation.</text>
</comment>
<dbReference type="Pfam" id="PF05208">
    <property type="entry name" value="ALG3"/>
    <property type="match status" value="1"/>
</dbReference>
<dbReference type="GO" id="GO:0005789">
    <property type="term" value="C:endoplasmic reticulum membrane"/>
    <property type="evidence" value="ECO:0007669"/>
    <property type="project" value="UniProtKB-SubCell"/>
</dbReference>
<feature type="compositionally biased region" description="Basic and acidic residues" evidence="12">
    <location>
        <begin position="658"/>
        <end position="675"/>
    </location>
</feature>
<evidence type="ECO:0000256" key="2">
    <source>
        <dbReference type="ARBA" id="ARBA00004922"/>
    </source>
</evidence>
<keyword evidence="5" id="KW-0808">Transferase</keyword>
<dbReference type="GO" id="GO:0052925">
    <property type="term" value="F:dol-P-Man:Man(5)GlcNAc(2)-PP-Dol alpha-1,3-mannosyltransferase activity"/>
    <property type="evidence" value="ECO:0007669"/>
    <property type="project" value="UniProtKB-EC"/>
</dbReference>
<evidence type="ECO:0000256" key="10">
    <source>
        <dbReference type="ARBA" id="ARBA00049506"/>
    </source>
</evidence>
<feature type="coiled-coil region" evidence="11">
    <location>
        <begin position="453"/>
        <end position="480"/>
    </location>
</feature>
<protein>
    <recommendedName>
        <fullName evidence="3">dolichyl-P-Man:Man5GlcNAc2-PP-dolichol alpha-1,3-mannosyltransferase</fullName>
        <ecNumber evidence="3">2.4.1.258</ecNumber>
    </recommendedName>
</protein>
<keyword evidence="15" id="KW-1185">Reference proteome</keyword>
<feature type="transmembrane region" description="Helical" evidence="13">
    <location>
        <begin position="20"/>
        <end position="40"/>
    </location>
</feature>
<feature type="compositionally biased region" description="Acidic residues" evidence="12">
    <location>
        <begin position="644"/>
        <end position="657"/>
    </location>
</feature>
<feature type="compositionally biased region" description="Acidic residues" evidence="12">
    <location>
        <begin position="580"/>
        <end position="618"/>
    </location>
</feature>
<evidence type="ECO:0000256" key="9">
    <source>
        <dbReference type="ARBA" id="ARBA00023136"/>
    </source>
</evidence>
<evidence type="ECO:0000256" key="6">
    <source>
        <dbReference type="ARBA" id="ARBA00022692"/>
    </source>
</evidence>
<dbReference type="EC" id="2.4.1.258" evidence="3"/>
<dbReference type="AlphaFoldDB" id="E3LRP4"/>
<feature type="compositionally biased region" description="Low complexity" evidence="12">
    <location>
        <begin position="570"/>
        <end position="579"/>
    </location>
</feature>
<dbReference type="FunCoup" id="E3LRP4">
    <property type="interactions" value="2351"/>
</dbReference>
<keyword evidence="4" id="KW-0328">Glycosyltransferase</keyword>
<dbReference type="eggNOG" id="KOG2762">
    <property type="taxonomic scope" value="Eukaryota"/>
</dbReference>
<organism evidence="15">
    <name type="scientific">Caenorhabditis remanei</name>
    <name type="common">Caenorhabditis vulgaris</name>
    <dbReference type="NCBI Taxonomy" id="31234"/>
    <lineage>
        <taxon>Eukaryota</taxon>
        <taxon>Metazoa</taxon>
        <taxon>Ecdysozoa</taxon>
        <taxon>Nematoda</taxon>
        <taxon>Chromadorea</taxon>
        <taxon>Rhabditida</taxon>
        <taxon>Rhabditina</taxon>
        <taxon>Rhabditomorpha</taxon>
        <taxon>Rhabditoidea</taxon>
        <taxon>Rhabditidae</taxon>
        <taxon>Peloderinae</taxon>
        <taxon>Caenorhabditis</taxon>
    </lineage>
</organism>
<evidence type="ECO:0000256" key="3">
    <source>
        <dbReference type="ARBA" id="ARBA00011964"/>
    </source>
</evidence>
<evidence type="ECO:0000256" key="12">
    <source>
        <dbReference type="SAM" id="MobiDB-lite"/>
    </source>
</evidence>
<keyword evidence="8 13" id="KW-1133">Transmembrane helix</keyword>
<dbReference type="OMA" id="QQVECYV"/>
<reference evidence="14" key="1">
    <citation type="submission" date="2007-07" db="EMBL/GenBank/DDBJ databases">
        <title>PCAP assembly of the Caenorhabditis remanei genome.</title>
        <authorList>
            <consortium name="The Caenorhabditis remanei Sequencing Consortium"/>
            <person name="Wilson R.K."/>
        </authorList>
    </citation>
    <scope>NUCLEOTIDE SEQUENCE [LARGE SCALE GENOMIC DNA]</scope>
    <source>
        <strain evidence="14">PB4641</strain>
    </source>
</reference>
<dbReference type="HOGENOM" id="CLU_023140_0_0_1"/>
<keyword evidence="11" id="KW-0175">Coiled coil</keyword>
<keyword evidence="7" id="KW-0256">Endoplasmic reticulum</keyword>